<name>A0ABT7S4V7_9CELL</name>
<evidence type="ECO:0000313" key="2">
    <source>
        <dbReference type="EMBL" id="MDM7830648.1"/>
    </source>
</evidence>
<evidence type="ECO:0000256" key="1">
    <source>
        <dbReference type="SAM" id="MobiDB-lite"/>
    </source>
</evidence>
<dbReference type="Proteomes" id="UP001321453">
    <property type="component" value="Unassembled WGS sequence"/>
</dbReference>
<keyword evidence="3" id="KW-1185">Reference proteome</keyword>
<proteinExistence type="predicted"/>
<sequence length="92" mass="10478">MTSVELYAKAHHLDALADDVEVCVDTAITVSSSENWECENAHDVRDALKHWRSAARSAARNLRDEAARVRGEARRAADHEKEARERRDRQPQ</sequence>
<dbReference type="EMBL" id="JAUCGR010000001">
    <property type="protein sequence ID" value="MDM7830648.1"/>
    <property type="molecule type" value="Genomic_DNA"/>
</dbReference>
<feature type="compositionally biased region" description="Basic and acidic residues" evidence="1">
    <location>
        <begin position="61"/>
        <end position="92"/>
    </location>
</feature>
<protein>
    <submittedName>
        <fullName evidence="2">Uncharacterized protein</fullName>
    </submittedName>
</protein>
<feature type="region of interest" description="Disordered" evidence="1">
    <location>
        <begin position="59"/>
        <end position="92"/>
    </location>
</feature>
<accession>A0ABT7S4V7</accession>
<organism evidence="2 3">
    <name type="scientific">Cellulomonas edaphi</name>
    <dbReference type="NCBI Taxonomy" id="3053468"/>
    <lineage>
        <taxon>Bacteria</taxon>
        <taxon>Bacillati</taxon>
        <taxon>Actinomycetota</taxon>
        <taxon>Actinomycetes</taxon>
        <taxon>Micrococcales</taxon>
        <taxon>Cellulomonadaceae</taxon>
        <taxon>Cellulomonas</taxon>
    </lineage>
</organism>
<comment type="caution">
    <text evidence="2">The sequence shown here is derived from an EMBL/GenBank/DDBJ whole genome shotgun (WGS) entry which is preliminary data.</text>
</comment>
<gene>
    <name evidence="2" type="ORF">QRT05_04835</name>
</gene>
<dbReference type="RefSeq" id="WP_289445805.1">
    <property type="nucleotide sequence ID" value="NZ_JAUCGR010000001.1"/>
</dbReference>
<evidence type="ECO:0000313" key="3">
    <source>
        <dbReference type="Proteomes" id="UP001321453"/>
    </source>
</evidence>
<reference evidence="2 3" key="1">
    <citation type="submission" date="2023-06" db="EMBL/GenBank/DDBJ databases">
        <title>Cellulomonas sp. MW9 Whole genome sequence.</title>
        <authorList>
            <person name="Park S."/>
        </authorList>
    </citation>
    <scope>NUCLEOTIDE SEQUENCE [LARGE SCALE GENOMIC DNA]</scope>
    <source>
        <strain evidence="2 3">MW9</strain>
    </source>
</reference>